<name>A0ABU7XEV5_9HYPH</name>
<feature type="region of interest" description="Disordered" evidence="1">
    <location>
        <begin position="1"/>
        <end position="34"/>
    </location>
</feature>
<sequence>MTGESEERGRGAPKAADSGPKPKGQVAGKKVAGKKNAEALAAALRANLARRKARERALREDAQRAGGSDGKTDSEG</sequence>
<accession>A0ABU7XEV5</accession>
<proteinExistence type="predicted"/>
<evidence type="ECO:0008006" key="4">
    <source>
        <dbReference type="Google" id="ProtNLM"/>
    </source>
</evidence>
<feature type="region of interest" description="Disordered" evidence="1">
    <location>
        <begin position="50"/>
        <end position="76"/>
    </location>
</feature>
<feature type="compositionally biased region" description="Basic and acidic residues" evidence="1">
    <location>
        <begin position="1"/>
        <end position="10"/>
    </location>
</feature>
<dbReference type="RefSeq" id="WP_332080620.1">
    <property type="nucleotide sequence ID" value="NZ_JAZHYN010000007.1"/>
</dbReference>
<reference evidence="2 3" key="1">
    <citation type="submission" date="2024-02" db="EMBL/GenBank/DDBJ databases">
        <authorList>
            <person name="Grouzdev D."/>
        </authorList>
    </citation>
    <scope>NUCLEOTIDE SEQUENCE [LARGE SCALE GENOMIC DNA]</scope>
    <source>
        <strain evidence="2 3">9N</strain>
    </source>
</reference>
<feature type="compositionally biased region" description="Low complexity" evidence="1">
    <location>
        <begin position="19"/>
        <end position="30"/>
    </location>
</feature>
<protein>
    <recommendedName>
        <fullName evidence="4">DUF4169 family protein</fullName>
    </recommendedName>
</protein>
<evidence type="ECO:0000313" key="2">
    <source>
        <dbReference type="EMBL" id="MEF3365694.1"/>
    </source>
</evidence>
<dbReference type="Proteomes" id="UP001350748">
    <property type="component" value="Unassembled WGS sequence"/>
</dbReference>
<keyword evidence="3" id="KW-1185">Reference proteome</keyword>
<comment type="caution">
    <text evidence="2">The sequence shown here is derived from an EMBL/GenBank/DDBJ whole genome shotgun (WGS) entry which is preliminary data.</text>
</comment>
<evidence type="ECO:0000313" key="3">
    <source>
        <dbReference type="Proteomes" id="UP001350748"/>
    </source>
</evidence>
<organism evidence="2 3">
    <name type="scientific">Methylocystis borbori</name>
    <dbReference type="NCBI Taxonomy" id="3118750"/>
    <lineage>
        <taxon>Bacteria</taxon>
        <taxon>Pseudomonadati</taxon>
        <taxon>Pseudomonadota</taxon>
        <taxon>Alphaproteobacteria</taxon>
        <taxon>Hyphomicrobiales</taxon>
        <taxon>Methylocystaceae</taxon>
        <taxon>Methylocystis</taxon>
    </lineage>
</organism>
<dbReference type="EMBL" id="JAZHYN010000007">
    <property type="protein sequence ID" value="MEF3365694.1"/>
    <property type="molecule type" value="Genomic_DNA"/>
</dbReference>
<evidence type="ECO:0000256" key="1">
    <source>
        <dbReference type="SAM" id="MobiDB-lite"/>
    </source>
</evidence>
<gene>
    <name evidence="2" type="ORF">V3H18_04010</name>
</gene>